<evidence type="ECO:0000256" key="3">
    <source>
        <dbReference type="ARBA" id="ARBA00012662"/>
    </source>
</evidence>
<dbReference type="FunFam" id="3.20.20.80:FF:000027">
    <property type="entry name" value="Alpha-L-fucosidase"/>
    <property type="match status" value="1"/>
</dbReference>
<dbReference type="EMBL" id="VTPC01001512">
    <property type="protein sequence ID" value="KAF2901671.1"/>
    <property type="molecule type" value="Genomic_DNA"/>
</dbReference>
<evidence type="ECO:0000256" key="7">
    <source>
        <dbReference type="ARBA" id="ARBA00023295"/>
    </source>
</evidence>
<evidence type="ECO:0000256" key="2">
    <source>
        <dbReference type="ARBA" id="ARBA00007951"/>
    </source>
</evidence>
<feature type="domain" description="Glycoside hydrolase family 29 N-terminal" evidence="11">
    <location>
        <begin position="24"/>
        <end position="359"/>
    </location>
</feature>
<dbReference type="OrthoDB" id="6039950at2759"/>
<keyword evidence="7 10" id="KW-0326">Glycosidase</keyword>
<dbReference type="PRINTS" id="PR00741">
    <property type="entry name" value="GLHYDRLASE29"/>
</dbReference>
<dbReference type="InterPro" id="IPR057739">
    <property type="entry name" value="Glyco_hydro_29_N"/>
</dbReference>
<comment type="caution">
    <text evidence="13">The sequence shown here is derived from an EMBL/GenBank/DDBJ whole genome shotgun (WGS) entry which is preliminary data.</text>
</comment>
<dbReference type="GO" id="GO:0004560">
    <property type="term" value="F:alpha-L-fucosidase activity"/>
    <property type="evidence" value="ECO:0007669"/>
    <property type="project" value="UniProtKB-EC"/>
</dbReference>
<dbReference type="AlphaFoldDB" id="A0A8K0DE75"/>
<evidence type="ECO:0000256" key="5">
    <source>
        <dbReference type="ARBA" id="ARBA00022801"/>
    </source>
</evidence>
<dbReference type="InterPro" id="IPR017853">
    <property type="entry name" value="GH"/>
</dbReference>
<dbReference type="EC" id="3.2.1.51" evidence="3"/>
<dbReference type="SUPFAM" id="SSF51445">
    <property type="entry name" value="(Trans)glycosidases"/>
    <property type="match status" value="1"/>
</dbReference>
<reference evidence="13" key="1">
    <citation type="submission" date="2019-08" db="EMBL/GenBank/DDBJ databases">
        <title>The genome of the North American firefly Photinus pyralis.</title>
        <authorList>
            <consortium name="Photinus pyralis genome working group"/>
            <person name="Fallon T.R."/>
            <person name="Sander Lower S.E."/>
            <person name="Weng J.-K."/>
        </authorList>
    </citation>
    <scope>NUCLEOTIDE SEQUENCE</scope>
    <source>
        <strain evidence="13">TRF0915ILg1</strain>
        <tissue evidence="13">Whole body</tissue>
    </source>
</reference>
<feature type="domain" description="Alpha-L-fucosidase C-terminal" evidence="12">
    <location>
        <begin position="370"/>
        <end position="459"/>
    </location>
</feature>
<dbReference type="Gene3D" id="2.60.40.1180">
    <property type="entry name" value="Golgi alpha-mannosidase II"/>
    <property type="match status" value="1"/>
</dbReference>
<keyword evidence="5 10" id="KW-0378">Hydrolase</keyword>
<dbReference type="InterPro" id="IPR031919">
    <property type="entry name" value="Fucosidase_C"/>
</dbReference>
<gene>
    <name evidence="13" type="ORF">ILUMI_04514</name>
</gene>
<name>A0A8K0DE75_IGNLU</name>
<feature type="chain" id="PRO_5035498708" description="Putative alpha-L-fucosidase" evidence="10">
    <location>
        <begin position="20"/>
        <end position="474"/>
    </location>
</feature>
<evidence type="ECO:0000259" key="11">
    <source>
        <dbReference type="Pfam" id="PF01120"/>
    </source>
</evidence>
<evidence type="ECO:0000256" key="6">
    <source>
        <dbReference type="ARBA" id="ARBA00023180"/>
    </source>
</evidence>
<dbReference type="PANTHER" id="PTHR10030">
    <property type="entry name" value="ALPHA-L-FUCOSIDASE"/>
    <property type="match status" value="1"/>
</dbReference>
<evidence type="ECO:0000256" key="4">
    <source>
        <dbReference type="ARBA" id="ARBA00022729"/>
    </source>
</evidence>
<evidence type="ECO:0000256" key="9">
    <source>
        <dbReference type="ARBA" id="ARBA00081661"/>
    </source>
</evidence>
<evidence type="ECO:0000256" key="8">
    <source>
        <dbReference type="ARBA" id="ARBA00074133"/>
    </source>
</evidence>
<feature type="signal peptide" evidence="10">
    <location>
        <begin position="1"/>
        <end position="19"/>
    </location>
</feature>
<dbReference type="Pfam" id="PF01120">
    <property type="entry name" value="Alpha_L_fucos"/>
    <property type="match status" value="1"/>
</dbReference>
<proteinExistence type="inferred from homology"/>
<sequence length="474" mass="54898">MIFSSGLFLILWIFDGAFSTSVINTGDDRYDPTWESLDKRPLPTWYDEAKIGIFLHWGVYSVPSFGSEWFWANWKGGGKAEREFMKQNYPPGFTYQDFGKDFTAEFFNPNDWADMFQKSGAKYVILTSKHHEGFTLWPSKYSFSWNAKDVGPNRDLVGDLAAAVRNRNLKFGLYHSLYEWYNPLFQADSQTQFKTNNFVVNKIIPEMVELVQNYSPEIIWSDGDWSANDTYWKSTEFLAWLYNESPVKDTVVVNDRWGKGIGCHHGGFYTCADRYNPKVLQKHKWENAMTLDKESWGYRRYNKITDIMTTAELIKTLTETISCGGNIAINMGPTHDGRIDLIFQERLFDLGKWLSVNGKAIYKTTPWKYQNDTMTSYVWYTSKKSTVFAISLEWPKNNTLKLRSAVELFENKRPIVTMLGNSEKLKWSVDNKTKNKTVSIQFPDKATVACDWAWVLQIEHPTSVHAVQDIGEIP</sequence>
<organism evidence="13 14">
    <name type="scientific">Ignelater luminosus</name>
    <name type="common">Cucubano</name>
    <name type="synonym">Pyrophorus luminosus</name>
    <dbReference type="NCBI Taxonomy" id="2038154"/>
    <lineage>
        <taxon>Eukaryota</taxon>
        <taxon>Metazoa</taxon>
        <taxon>Ecdysozoa</taxon>
        <taxon>Arthropoda</taxon>
        <taxon>Hexapoda</taxon>
        <taxon>Insecta</taxon>
        <taxon>Pterygota</taxon>
        <taxon>Neoptera</taxon>
        <taxon>Endopterygota</taxon>
        <taxon>Coleoptera</taxon>
        <taxon>Polyphaga</taxon>
        <taxon>Elateriformia</taxon>
        <taxon>Elateroidea</taxon>
        <taxon>Elateridae</taxon>
        <taxon>Agrypninae</taxon>
        <taxon>Pyrophorini</taxon>
        <taxon>Ignelater</taxon>
    </lineage>
</organism>
<dbReference type="InterPro" id="IPR016286">
    <property type="entry name" value="FUC_metazoa-typ"/>
</dbReference>
<dbReference type="PIRSF" id="PIRSF001092">
    <property type="entry name" value="Alpha-L-fucosidase"/>
    <property type="match status" value="1"/>
</dbReference>
<comment type="similarity">
    <text evidence="2 10">Belongs to the glycosyl hydrolase 29 family.</text>
</comment>
<keyword evidence="14" id="KW-1185">Reference proteome</keyword>
<dbReference type="InterPro" id="IPR013780">
    <property type="entry name" value="Glyco_hydro_b"/>
</dbReference>
<dbReference type="GO" id="GO:0016139">
    <property type="term" value="P:glycoside catabolic process"/>
    <property type="evidence" value="ECO:0007669"/>
    <property type="project" value="TreeGrafter"/>
</dbReference>
<dbReference type="Gene3D" id="3.20.20.80">
    <property type="entry name" value="Glycosidases"/>
    <property type="match status" value="1"/>
</dbReference>
<dbReference type="SMART" id="SM00812">
    <property type="entry name" value="Alpha_L_fucos"/>
    <property type="match status" value="1"/>
</dbReference>
<evidence type="ECO:0000313" key="13">
    <source>
        <dbReference type="EMBL" id="KAF2901671.1"/>
    </source>
</evidence>
<dbReference type="Pfam" id="PF16757">
    <property type="entry name" value="Fucosidase_C"/>
    <property type="match status" value="1"/>
</dbReference>
<dbReference type="PANTHER" id="PTHR10030:SF37">
    <property type="entry name" value="ALPHA-L-FUCOSIDASE-RELATED"/>
    <property type="match status" value="1"/>
</dbReference>
<dbReference type="InterPro" id="IPR000933">
    <property type="entry name" value="Glyco_hydro_29"/>
</dbReference>
<comment type="function">
    <text evidence="1">Alpha-L-fucosidase is responsible for hydrolyzing the alpha-1,6-linked fucose joined to the reducing-end N-acetylglucosamine of the carbohydrate moieties of glycoproteins.</text>
</comment>
<protein>
    <recommendedName>
        <fullName evidence="8">Putative alpha-L-fucosidase</fullName>
        <ecNumber evidence="3">3.2.1.51</ecNumber>
    </recommendedName>
    <alternativeName>
        <fullName evidence="9">Alpha-L-fucoside fucohydrolase</fullName>
    </alternativeName>
</protein>
<evidence type="ECO:0000256" key="10">
    <source>
        <dbReference type="PIRNR" id="PIRNR001092"/>
    </source>
</evidence>
<dbReference type="Proteomes" id="UP000801492">
    <property type="component" value="Unassembled WGS sequence"/>
</dbReference>
<keyword evidence="6" id="KW-0325">Glycoprotein</keyword>
<keyword evidence="4 10" id="KW-0732">Signal</keyword>
<evidence type="ECO:0000259" key="12">
    <source>
        <dbReference type="Pfam" id="PF16757"/>
    </source>
</evidence>
<dbReference type="GO" id="GO:0005764">
    <property type="term" value="C:lysosome"/>
    <property type="evidence" value="ECO:0007669"/>
    <property type="project" value="TreeGrafter"/>
</dbReference>
<evidence type="ECO:0000313" key="14">
    <source>
        <dbReference type="Proteomes" id="UP000801492"/>
    </source>
</evidence>
<dbReference type="GO" id="GO:0006004">
    <property type="term" value="P:fucose metabolic process"/>
    <property type="evidence" value="ECO:0007669"/>
    <property type="project" value="InterPro"/>
</dbReference>
<accession>A0A8K0DE75</accession>
<evidence type="ECO:0000256" key="1">
    <source>
        <dbReference type="ARBA" id="ARBA00004071"/>
    </source>
</evidence>